<protein>
    <submittedName>
        <fullName evidence="1">Uncharacterized protein</fullName>
    </submittedName>
</protein>
<sequence length="81" mass="9428">MNNVEFNALIIDKTIEYFKKQGIELSESDIFVSWMVKNLQNNKAVVGVPQNGMYLEFSYNGDKNQLYVDVYDKRENVSVQL</sequence>
<dbReference type="InterPro" id="IPR046242">
    <property type="entry name" value="DUF6275"/>
</dbReference>
<proteinExistence type="predicted"/>
<dbReference type="Proteomes" id="UP000030643">
    <property type="component" value="Unassembled WGS sequence"/>
</dbReference>
<accession>A0A069D3V5</accession>
<dbReference type="Pfam" id="PF19791">
    <property type="entry name" value="DUF6275"/>
    <property type="match status" value="1"/>
</dbReference>
<dbReference type="STRING" id="1329250.WOSG25_390020"/>
<keyword evidence="2" id="KW-1185">Reference proteome</keyword>
<dbReference type="AlphaFoldDB" id="A0A069D3V5"/>
<dbReference type="EMBL" id="DF820522">
    <property type="protein sequence ID" value="GAK32106.1"/>
    <property type="molecule type" value="Genomic_DNA"/>
</dbReference>
<dbReference type="RefSeq" id="WP_027699951.1">
    <property type="nucleotide sequence ID" value="NZ_DF820522.1"/>
</dbReference>
<dbReference type="eggNOG" id="ENOG5032NW4">
    <property type="taxonomic scope" value="Bacteria"/>
</dbReference>
<gene>
    <name evidence="1" type="ORF">WOSG25_390020</name>
</gene>
<organism evidence="1 2">
    <name type="scientific">Weissella oryzae (strain DSM 25784 / JCM 18191 / LMG 30913 / SG25)</name>
    <dbReference type="NCBI Taxonomy" id="1329250"/>
    <lineage>
        <taxon>Bacteria</taxon>
        <taxon>Bacillati</taxon>
        <taxon>Bacillota</taxon>
        <taxon>Bacilli</taxon>
        <taxon>Lactobacillales</taxon>
        <taxon>Lactobacillaceae</taxon>
        <taxon>Weissella</taxon>
    </lineage>
</organism>
<evidence type="ECO:0000313" key="1">
    <source>
        <dbReference type="EMBL" id="GAK32106.1"/>
    </source>
</evidence>
<name>A0A069D3V5_WEIOS</name>
<evidence type="ECO:0000313" key="2">
    <source>
        <dbReference type="Proteomes" id="UP000030643"/>
    </source>
</evidence>
<reference evidence="2" key="1">
    <citation type="journal article" date="2014" name="Genome Announc.">
        <title>Draft genome sequence of Weissella oryzae SG25T, isolated from fermented rice grains.</title>
        <authorList>
            <person name="Tanizawa Y."/>
            <person name="Fujisawa T."/>
            <person name="Mochizuki T."/>
            <person name="Kaminuma E."/>
            <person name="Suzuki Y."/>
            <person name="Nakamura Y."/>
            <person name="Tohno M."/>
        </authorList>
    </citation>
    <scope>NUCLEOTIDE SEQUENCE [LARGE SCALE GENOMIC DNA]</scope>
    <source>
        <strain evidence="2">DSM 25784 / JCM 18191 / LMG 30913 / SG25</strain>
    </source>
</reference>
<dbReference type="OrthoDB" id="1701665at2"/>